<dbReference type="EMBL" id="JAANIU010006734">
    <property type="protein sequence ID" value="KAG1540465.1"/>
    <property type="molecule type" value="Genomic_DNA"/>
</dbReference>
<evidence type="ECO:0000313" key="2">
    <source>
        <dbReference type="Proteomes" id="UP000740926"/>
    </source>
</evidence>
<keyword evidence="2" id="KW-1185">Reference proteome</keyword>
<comment type="caution">
    <text evidence="1">The sequence shown here is derived from an EMBL/GenBank/DDBJ whole genome shotgun (WGS) entry which is preliminary data.</text>
</comment>
<evidence type="ECO:0000313" key="1">
    <source>
        <dbReference type="EMBL" id="KAG1540465.1"/>
    </source>
</evidence>
<reference evidence="1 2" key="1">
    <citation type="journal article" date="2020" name="Microb. Genom.">
        <title>Genetic diversity of clinical and environmental Mucorales isolates obtained from an investigation of mucormycosis cases among solid organ transplant recipients.</title>
        <authorList>
            <person name="Nguyen M.H."/>
            <person name="Kaul D."/>
            <person name="Muto C."/>
            <person name="Cheng S.J."/>
            <person name="Richter R.A."/>
            <person name="Bruno V.M."/>
            <person name="Liu G."/>
            <person name="Beyhan S."/>
            <person name="Sundermann A.J."/>
            <person name="Mounaud S."/>
            <person name="Pasculle A.W."/>
            <person name="Nierman W.C."/>
            <person name="Driscoll E."/>
            <person name="Cumbie R."/>
            <person name="Clancy C.J."/>
            <person name="Dupont C.L."/>
        </authorList>
    </citation>
    <scope>NUCLEOTIDE SEQUENCE [LARGE SCALE GENOMIC DNA]</scope>
    <source>
        <strain evidence="1 2">GL24</strain>
    </source>
</reference>
<name>A0A9P6Y6U6_9FUNG</name>
<organism evidence="1 2">
    <name type="scientific">Rhizopus delemar</name>
    <dbReference type="NCBI Taxonomy" id="936053"/>
    <lineage>
        <taxon>Eukaryota</taxon>
        <taxon>Fungi</taxon>
        <taxon>Fungi incertae sedis</taxon>
        <taxon>Mucoromycota</taxon>
        <taxon>Mucoromycotina</taxon>
        <taxon>Mucoromycetes</taxon>
        <taxon>Mucorales</taxon>
        <taxon>Mucorineae</taxon>
        <taxon>Rhizopodaceae</taxon>
        <taxon>Rhizopus</taxon>
    </lineage>
</organism>
<sequence>MDRYDYMRNAQAGAQPAQSWALPALSAPQLPPQDLSVLGQGNARDGQGQPLQNSSLAALYPAGEGDAQLVQFAQGLDVARANQGVAQARALGLQAYAEATPGGSGQRLRVRLPPLPEPLQVAGQDIDVPRLVVRGAWLLLSWREGRRRRHLLFWPDVLDSGQRRELRLAVAARAVSRRPRTMAP</sequence>
<gene>
    <name evidence="1" type="ORF">G6F50_014361</name>
</gene>
<protein>
    <submittedName>
        <fullName evidence="1">Uncharacterized protein</fullName>
    </submittedName>
</protein>
<accession>A0A9P6Y6U6</accession>
<dbReference type="AlphaFoldDB" id="A0A9P6Y6U6"/>
<dbReference type="Proteomes" id="UP000740926">
    <property type="component" value="Unassembled WGS sequence"/>
</dbReference>
<proteinExistence type="predicted"/>